<sequence length="115" mass="12998">MKRGGKVLEGTESYIVCTCSLSVLRQLVYEIEDKIKAEAAGEAKIVYSGSSQRRQEGIICIWLNGEKVPLFFKNSLFRMLHMDEDILDFSTVPLPLSQHIDITSLMPLPSSQMLY</sequence>
<dbReference type="InParanoid" id="D6TRH9"/>
<dbReference type="AlphaFoldDB" id="D6TRH9"/>
<gene>
    <name evidence="1" type="ORF">Krac_7190</name>
</gene>
<reference evidence="1 2" key="1">
    <citation type="journal article" date="2011" name="Stand. Genomic Sci.">
        <title>Non-contiguous finished genome sequence and contextual data of the filamentous soil bacterium Ktedonobacter racemifer type strain (SOSP1-21).</title>
        <authorList>
            <person name="Chang Y.J."/>
            <person name="Land M."/>
            <person name="Hauser L."/>
            <person name="Chertkov O."/>
            <person name="Del Rio T.G."/>
            <person name="Nolan M."/>
            <person name="Copeland A."/>
            <person name="Tice H."/>
            <person name="Cheng J.F."/>
            <person name="Lucas S."/>
            <person name="Han C."/>
            <person name="Goodwin L."/>
            <person name="Pitluck S."/>
            <person name="Ivanova N."/>
            <person name="Ovchinikova G."/>
            <person name="Pati A."/>
            <person name="Chen A."/>
            <person name="Palaniappan K."/>
            <person name="Mavromatis K."/>
            <person name="Liolios K."/>
            <person name="Brettin T."/>
            <person name="Fiebig A."/>
            <person name="Rohde M."/>
            <person name="Abt B."/>
            <person name="Goker M."/>
            <person name="Detter J.C."/>
            <person name="Woyke T."/>
            <person name="Bristow J."/>
            <person name="Eisen J.A."/>
            <person name="Markowitz V."/>
            <person name="Hugenholtz P."/>
            <person name="Kyrpides N.C."/>
            <person name="Klenk H.P."/>
            <person name="Lapidus A."/>
        </authorList>
    </citation>
    <scope>NUCLEOTIDE SEQUENCE [LARGE SCALE GENOMIC DNA]</scope>
    <source>
        <strain evidence="2">DSM 44963</strain>
    </source>
</reference>
<name>D6TRH9_KTERA</name>
<dbReference type="Proteomes" id="UP000004508">
    <property type="component" value="Unassembled WGS sequence"/>
</dbReference>
<dbReference type="RefSeq" id="WP_007909803.1">
    <property type="nucleotide sequence ID" value="NZ_ADVG01000002.1"/>
</dbReference>
<keyword evidence="2" id="KW-1185">Reference proteome</keyword>
<organism evidence="1 2">
    <name type="scientific">Ktedonobacter racemifer DSM 44963</name>
    <dbReference type="NCBI Taxonomy" id="485913"/>
    <lineage>
        <taxon>Bacteria</taxon>
        <taxon>Bacillati</taxon>
        <taxon>Chloroflexota</taxon>
        <taxon>Ktedonobacteria</taxon>
        <taxon>Ktedonobacterales</taxon>
        <taxon>Ktedonobacteraceae</taxon>
        <taxon>Ktedonobacter</taxon>
    </lineage>
</organism>
<proteinExistence type="predicted"/>
<evidence type="ECO:0000313" key="1">
    <source>
        <dbReference type="EMBL" id="EFH85931.1"/>
    </source>
</evidence>
<evidence type="ECO:0000313" key="2">
    <source>
        <dbReference type="Proteomes" id="UP000004508"/>
    </source>
</evidence>
<comment type="caution">
    <text evidence="1">The sequence shown here is derived from an EMBL/GenBank/DDBJ whole genome shotgun (WGS) entry which is preliminary data.</text>
</comment>
<accession>D6TRH9</accession>
<dbReference type="EMBL" id="ADVG01000002">
    <property type="protein sequence ID" value="EFH85931.1"/>
    <property type="molecule type" value="Genomic_DNA"/>
</dbReference>
<protein>
    <submittedName>
        <fullName evidence="1">Uncharacterized protein</fullName>
    </submittedName>
</protein>